<dbReference type="Proteomes" id="UP000000787">
    <property type="component" value="Chromosome"/>
</dbReference>
<dbReference type="HOGENOM" id="CLU_876527_0_0_0"/>
<dbReference type="Pfam" id="PF19777">
    <property type="entry name" value="DUF6263"/>
    <property type="match status" value="1"/>
</dbReference>
<feature type="signal peptide" evidence="1">
    <location>
        <begin position="1"/>
        <end position="23"/>
    </location>
</feature>
<feature type="chain" id="PRO_5002734347" description="Lipoprotein" evidence="1">
    <location>
        <begin position="24"/>
        <end position="317"/>
    </location>
</feature>
<dbReference type="BioCyc" id="HAUR316274:GHYA-3929-MONOMER"/>
<keyword evidence="1" id="KW-0732">Signal</keyword>
<evidence type="ECO:0000256" key="1">
    <source>
        <dbReference type="SAM" id="SignalP"/>
    </source>
</evidence>
<dbReference type="InParanoid" id="A9AUT3"/>
<keyword evidence="3" id="KW-1185">Reference proteome</keyword>
<dbReference type="EMBL" id="CP000875">
    <property type="protein sequence ID" value="ABX06521.1"/>
    <property type="molecule type" value="Genomic_DNA"/>
</dbReference>
<dbReference type="KEGG" id="hau:Haur_3887"/>
<dbReference type="InterPro" id="IPR046230">
    <property type="entry name" value="DUF6263"/>
</dbReference>
<accession>A9AUT3</accession>
<dbReference type="PROSITE" id="PS51257">
    <property type="entry name" value="PROKAR_LIPOPROTEIN"/>
    <property type="match status" value="1"/>
</dbReference>
<dbReference type="STRING" id="316274.Haur_3887"/>
<evidence type="ECO:0000313" key="2">
    <source>
        <dbReference type="EMBL" id="ABX06521.1"/>
    </source>
</evidence>
<proteinExistence type="predicted"/>
<gene>
    <name evidence="2" type="ordered locus">Haur_3887</name>
</gene>
<sequence>MLRRMLVLLVLVGLVACGTNEQAATNSESLTLKLNVQPNQTYRYTSTQVQHTTQSMFGTEQTQVTTTTMAMQQNIISVSAEGETVMQVMIDSIRVESQTADQTMTYDSTDPAASTDSPELAQFAGMTGQPITITLSPEASVNKIDGMDQWIDKMLGENEITPEVAMMRDMLTKTLEQSYAKATIIPFGGKPMVIGDSWQDVTDLNLQIFSMVLTNTYTLKERNAGLATFDLTGDFALGEFNFPGLAEDENIKMTIENGKNGNTQKGVVVIDEKTGMLKSNVFDQTMSVIMKLEGEDAGQSLAVPIEQTVHMDVQLQP</sequence>
<name>A9AUT3_HERA2</name>
<evidence type="ECO:0008006" key="4">
    <source>
        <dbReference type="Google" id="ProtNLM"/>
    </source>
</evidence>
<dbReference type="eggNOG" id="ENOG5033MH8">
    <property type="taxonomic scope" value="Bacteria"/>
</dbReference>
<organism evidence="2 3">
    <name type="scientific">Herpetosiphon aurantiacus (strain ATCC 23779 / DSM 785 / 114-95)</name>
    <dbReference type="NCBI Taxonomy" id="316274"/>
    <lineage>
        <taxon>Bacteria</taxon>
        <taxon>Bacillati</taxon>
        <taxon>Chloroflexota</taxon>
        <taxon>Chloroflexia</taxon>
        <taxon>Herpetosiphonales</taxon>
        <taxon>Herpetosiphonaceae</taxon>
        <taxon>Herpetosiphon</taxon>
    </lineage>
</organism>
<protein>
    <recommendedName>
        <fullName evidence="4">Lipoprotein</fullName>
    </recommendedName>
</protein>
<reference evidence="2 3" key="1">
    <citation type="journal article" date="2011" name="Stand. Genomic Sci.">
        <title>Complete genome sequence of the filamentous gliding predatory bacterium Herpetosiphon aurantiacus type strain (114-95(T)).</title>
        <authorList>
            <person name="Kiss H."/>
            <person name="Nett M."/>
            <person name="Domin N."/>
            <person name="Martin K."/>
            <person name="Maresca J.A."/>
            <person name="Copeland A."/>
            <person name="Lapidus A."/>
            <person name="Lucas S."/>
            <person name="Berry K.W."/>
            <person name="Glavina Del Rio T."/>
            <person name="Dalin E."/>
            <person name="Tice H."/>
            <person name="Pitluck S."/>
            <person name="Richardson P."/>
            <person name="Bruce D."/>
            <person name="Goodwin L."/>
            <person name="Han C."/>
            <person name="Detter J.C."/>
            <person name="Schmutz J."/>
            <person name="Brettin T."/>
            <person name="Land M."/>
            <person name="Hauser L."/>
            <person name="Kyrpides N.C."/>
            <person name="Ivanova N."/>
            <person name="Goker M."/>
            <person name="Woyke T."/>
            <person name="Klenk H.P."/>
            <person name="Bryant D.A."/>
        </authorList>
    </citation>
    <scope>NUCLEOTIDE SEQUENCE [LARGE SCALE GENOMIC DNA]</scope>
    <source>
        <strain evidence="3">ATCC 23779 / DSM 785 / 114-95</strain>
    </source>
</reference>
<dbReference type="AlphaFoldDB" id="A9AUT3"/>
<evidence type="ECO:0000313" key="3">
    <source>
        <dbReference type="Proteomes" id="UP000000787"/>
    </source>
</evidence>